<dbReference type="Proteomes" id="UP000199307">
    <property type="component" value="Unassembled WGS sequence"/>
</dbReference>
<dbReference type="RefSeq" id="WP_066034018.1">
    <property type="nucleotide sequence ID" value="NZ_CP016907.1"/>
</dbReference>
<evidence type="ECO:0000313" key="3">
    <source>
        <dbReference type="EMBL" id="SCY63254.1"/>
    </source>
</evidence>
<evidence type="ECO:0000259" key="1">
    <source>
        <dbReference type="Pfam" id="PF08818"/>
    </source>
</evidence>
<dbReference type="KEGG" id="fjg:BB050_02907"/>
<dbReference type="Proteomes" id="UP000093276">
    <property type="component" value="Chromosome"/>
</dbReference>
<proteinExistence type="predicted"/>
<dbReference type="EMBL" id="CP016907">
    <property type="protein sequence ID" value="AOC96000.1"/>
    <property type="molecule type" value="Genomic_DNA"/>
</dbReference>
<sequence>MTVQEYNDSQTAENKEICDFLYAIIHKNLAEAENKIWHAHPVWFLDGNPIVGYSKLKDSVRLLFWSGQSFDEEKLQNEGSFKAAEMRYTNASQINEEDLERWLEKSKEIQWDYKNIVKRKGVLIRIMTKPY</sequence>
<evidence type="ECO:0000313" key="4">
    <source>
        <dbReference type="Proteomes" id="UP000093276"/>
    </source>
</evidence>
<evidence type="ECO:0000313" key="5">
    <source>
        <dbReference type="Proteomes" id="UP000199307"/>
    </source>
</evidence>
<organism evidence="2 4">
    <name type="scientific">Flavobacterium anhuiense</name>
    <dbReference type="NCBI Taxonomy" id="459526"/>
    <lineage>
        <taxon>Bacteria</taxon>
        <taxon>Pseudomonadati</taxon>
        <taxon>Bacteroidota</taxon>
        <taxon>Flavobacteriia</taxon>
        <taxon>Flavobacteriales</taxon>
        <taxon>Flavobacteriaceae</taxon>
        <taxon>Flavobacterium</taxon>
    </lineage>
</organism>
<dbReference type="SUPFAM" id="SSF159888">
    <property type="entry name" value="YdhG-like"/>
    <property type="match status" value="1"/>
</dbReference>
<evidence type="ECO:0000313" key="2">
    <source>
        <dbReference type="EMBL" id="AOC96000.1"/>
    </source>
</evidence>
<dbReference type="AlphaFoldDB" id="A0AAC9GIV2"/>
<protein>
    <recommendedName>
        <fullName evidence="1">YdhG-like domain-containing protein</fullName>
    </recommendedName>
</protein>
<name>A0AAC9GIV2_9FLAO</name>
<dbReference type="InterPro" id="IPR014922">
    <property type="entry name" value="YdhG-like"/>
</dbReference>
<gene>
    <name evidence="2" type="ORF">BB050_02907</name>
    <name evidence="3" type="ORF">SAMN02927916_2686</name>
</gene>
<accession>A0AAC9GIV2</accession>
<dbReference type="EMBL" id="FMVC01000004">
    <property type="protein sequence ID" value="SCY63254.1"/>
    <property type="molecule type" value="Genomic_DNA"/>
</dbReference>
<dbReference type="GeneID" id="32308781"/>
<reference evidence="3 5" key="2">
    <citation type="submission" date="2016-10" db="EMBL/GenBank/DDBJ databases">
        <authorList>
            <person name="Varghese N."/>
            <person name="Submissions S."/>
        </authorList>
    </citation>
    <scope>NUCLEOTIDE SEQUENCE [LARGE SCALE GENOMIC DNA]</scope>
    <source>
        <strain evidence="3 5">CGMCC 1.6859</strain>
    </source>
</reference>
<reference evidence="2 4" key="1">
    <citation type="submission" date="2016-08" db="EMBL/GenBank/DDBJ databases">
        <title>Complete genome sequence of Flavobacterium johnsoniae strain GSE09, a volatile-producing biocontrol agent isolated from cucumber (Cucumis sativus).</title>
        <authorList>
            <person name="Jeong J.-J."/>
            <person name="Oh J.Y."/>
            <person name="Jim Y.J."/>
            <person name="Sang M.K."/>
            <person name="Kim K.D."/>
        </authorList>
    </citation>
    <scope>NUCLEOTIDE SEQUENCE [LARGE SCALE GENOMIC DNA]</scope>
    <source>
        <strain evidence="2 4">GSE09</strain>
    </source>
</reference>
<dbReference type="Pfam" id="PF08818">
    <property type="entry name" value="DUF1801"/>
    <property type="match status" value="1"/>
</dbReference>
<feature type="domain" description="YdhG-like" evidence="1">
    <location>
        <begin position="15"/>
        <end position="105"/>
    </location>
</feature>
<keyword evidence="5" id="KW-1185">Reference proteome</keyword>
<dbReference type="Gene3D" id="3.90.1150.200">
    <property type="match status" value="1"/>
</dbReference>